<dbReference type="PATRIC" id="fig|765913.3.peg.1151"/>
<dbReference type="RefSeq" id="WP_007039835.1">
    <property type="nucleotide sequence ID" value="NZ_AFWT01000006.1"/>
</dbReference>
<feature type="domain" description="CRISPR type III-associated protein" evidence="2">
    <location>
        <begin position="9"/>
        <end position="51"/>
    </location>
</feature>
<gene>
    <name evidence="3" type="ORF">ThidrDRAFT_1120</name>
</gene>
<dbReference type="InterPro" id="IPR007522">
    <property type="entry name" value="CRISPR-assoc_prot_TM1795"/>
</dbReference>
<dbReference type="eggNOG" id="COG1367">
    <property type="taxonomic scope" value="Bacteria"/>
</dbReference>
<name>G2DYK8_9GAMM</name>
<reference evidence="3 4" key="1">
    <citation type="submission" date="2011-06" db="EMBL/GenBank/DDBJ databases">
        <title>The draft genome of Thiorhodococcus drewsii AZ1.</title>
        <authorList>
            <consortium name="US DOE Joint Genome Institute (JGI-PGF)"/>
            <person name="Lucas S."/>
            <person name="Han J."/>
            <person name="Lapidus A."/>
            <person name="Cheng J.-F."/>
            <person name="Goodwin L."/>
            <person name="Pitluck S."/>
            <person name="Peters L."/>
            <person name="Land M.L."/>
            <person name="Hauser L."/>
            <person name="Vogl K."/>
            <person name="Liu Z."/>
            <person name="Imhoff J."/>
            <person name="Thiel V."/>
            <person name="Frigaard N.-U."/>
            <person name="Bryant D.A."/>
            <person name="Woyke T.J."/>
        </authorList>
    </citation>
    <scope>NUCLEOTIDE SEQUENCE [LARGE SCALE GENOMIC DNA]</scope>
    <source>
        <strain evidence="3 4">AZ1</strain>
    </source>
</reference>
<evidence type="ECO:0000313" key="4">
    <source>
        <dbReference type="Proteomes" id="UP000004200"/>
    </source>
</evidence>
<protein>
    <submittedName>
        <fullName evidence="3">CRISPR-associated protein TM1795 family protein</fullName>
    </submittedName>
</protein>
<dbReference type="EMBL" id="AFWT01000006">
    <property type="protein sequence ID" value="EGV32635.1"/>
    <property type="molecule type" value="Genomic_DNA"/>
</dbReference>
<keyword evidence="1" id="KW-0051">Antiviral defense</keyword>
<dbReference type="InterPro" id="IPR005537">
    <property type="entry name" value="RAMP_III_fam"/>
</dbReference>
<evidence type="ECO:0000256" key="1">
    <source>
        <dbReference type="ARBA" id="ARBA00023118"/>
    </source>
</evidence>
<dbReference type="GO" id="GO:0051607">
    <property type="term" value="P:defense response to virus"/>
    <property type="evidence" value="ECO:0007669"/>
    <property type="project" value="UniProtKB-KW"/>
</dbReference>
<organism evidence="3 4">
    <name type="scientific">Thiorhodococcus drewsii AZ1</name>
    <dbReference type="NCBI Taxonomy" id="765913"/>
    <lineage>
        <taxon>Bacteria</taxon>
        <taxon>Pseudomonadati</taxon>
        <taxon>Pseudomonadota</taxon>
        <taxon>Gammaproteobacteria</taxon>
        <taxon>Chromatiales</taxon>
        <taxon>Chromatiaceae</taxon>
        <taxon>Thiorhodococcus</taxon>
    </lineage>
</organism>
<comment type="caution">
    <text evidence="3">The sequence shown here is derived from an EMBL/GenBank/DDBJ whole genome shotgun (WGS) entry which is preliminary data.</text>
</comment>
<accession>G2DYK8</accession>
<sequence length="396" mass="43321">MPETLEATYRIVTPMFIGGADQTPSDGIRPPALKGALRFWWRALNWGRCLREARDEAAALRLLHQGEARLFGLAADGEASGQGCCLLRVDTEARTLKKASLPSASAGHQYLLGLGLYHFRDQYLREAIAPGEVRVTLRFRPGTTTDQRLSVAQALMALGLLGGLGSRARKGFGALAIQTLAGTELAVPATADELAGALADLSADRLDSLPPFTAFSRHSRIDLLPVAHRDPWRLLGDIGNEMQRYRSFGQNGKVAGQPAERNFPDDHDLALAVTNGDQVDCHPRRAVFGLPHNYFFSSSKQKAEFNAVAPKPGGGWSDLGSHRRASPLFLHPHQFPDGSVAGLVTLLPAQFLPEDWSIGLKAKGPMRRVEADPDWGVLHAFMDRFRERRNLLEARS</sequence>
<dbReference type="Pfam" id="PF03787">
    <property type="entry name" value="RAMPs"/>
    <property type="match status" value="1"/>
</dbReference>
<proteinExistence type="predicted"/>
<evidence type="ECO:0000259" key="2">
    <source>
        <dbReference type="Pfam" id="PF03787"/>
    </source>
</evidence>
<dbReference type="OrthoDB" id="190500at2"/>
<dbReference type="STRING" id="765913.ThidrDRAFT_1120"/>
<dbReference type="AlphaFoldDB" id="G2DYK8"/>
<dbReference type="NCBIfam" id="TIGR01894">
    <property type="entry name" value="cas_TM1795_cmr1"/>
    <property type="match status" value="1"/>
</dbReference>
<keyword evidence="4" id="KW-1185">Reference proteome</keyword>
<evidence type="ECO:0000313" key="3">
    <source>
        <dbReference type="EMBL" id="EGV32635.1"/>
    </source>
</evidence>
<dbReference type="Proteomes" id="UP000004200">
    <property type="component" value="Unassembled WGS sequence"/>
</dbReference>